<proteinExistence type="predicted"/>
<dbReference type="Gene3D" id="3.40.50.300">
    <property type="entry name" value="P-loop containing nucleotide triphosphate hydrolases"/>
    <property type="match status" value="1"/>
</dbReference>
<dbReference type="InterPro" id="IPR027417">
    <property type="entry name" value="P-loop_NTPase"/>
</dbReference>
<reference evidence="3" key="1">
    <citation type="submission" date="2018-07" db="EMBL/GenBank/DDBJ databases">
        <title>Genome sequence of Erythrobacter strain YH-07, an antagonistic bacterium isolated from Yellow Sea.</title>
        <authorList>
            <person name="Tang T."/>
            <person name="Liu Q."/>
            <person name="Sun X."/>
        </authorList>
    </citation>
    <scope>NUCLEOTIDE SEQUENCE [LARGE SCALE GENOMIC DNA]</scope>
    <source>
        <strain evidence="3">YH-07</strain>
    </source>
</reference>
<organism evidence="2 3">
    <name type="scientific">Erythrobacter aureus</name>
    <dbReference type="NCBI Taxonomy" id="2182384"/>
    <lineage>
        <taxon>Bacteria</taxon>
        <taxon>Pseudomonadati</taxon>
        <taxon>Pseudomonadota</taxon>
        <taxon>Alphaproteobacteria</taxon>
        <taxon>Sphingomonadales</taxon>
        <taxon>Erythrobacteraceae</taxon>
        <taxon>Erythrobacter/Porphyrobacter group</taxon>
        <taxon>Erythrobacter</taxon>
    </lineage>
</organism>
<dbReference type="Proteomes" id="UP000254508">
    <property type="component" value="Chromosome"/>
</dbReference>
<dbReference type="OrthoDB" id="98563at2"/>
<dbReference type="GO" id="GO:0005524">
    <property type="term" value="F:ATP binding"/>
    <property type="evidence" value="ECO:0007669"/>
    <property type="project" value="InterPro"/>
</dbReference>
<dbReference type="EMBL" id="CP031357">
    <property type="protein sequence ID" value="AXK43551.1"/>
    <property type="molecule type" value="Genomic_DNA"/>
</dbReference>
<protein>
    <recommendedName>
        <fullName evidence="1">(+)RNA virus helicase C-terminal domain-containing protein</fullName>
    </recommendedName>
</protein>
<accession>A0A345YHZ9</accession>
<dbReference type="KEGG" id="err:DVR09_08490"/>
<gene>
    <name evidence="2" type="ORF">DVR09_08490</name>
</gene>
<sequence length="140" mass="14907">MAIPAIGIVRLRLADDLRGRIARVAPTDIAGGAVQVEREDGKQDTLGLSRLADRHIRPGWVRTIHSAQGATADRVMAHLESFRANTVDAPAVYVAISRAKDAVALYTDSRAKLTEALGLRDGAQVGAIDEVRREAGMAVG</sequence>
<dbReference type="Pfam" id="PF01443">
    <property type="entry name" value="Viral_helicase1"/>
    <property type="match status" value="1"/>
</dbReference>
<dbReference type="AlphaFoldDB" id="A0A345YHZ9"/>
<name>A0A345YHZ9_9SPHN</name>
<feature type="domain" description="(+)RNA virus helicase C-terminal" evidence="1">
    <location>
        <begin position="53"/>
        <end position="107"/>
    </location>
</feature>
<dbReference type="SUPFAM" id="SSF52540">
    <property type="entry name" value="P-loop containing nucleoside triphosphate hydrolases"/>
    <property type="match status" value="1"/>
</dbReference>
<dbReference type="InterPro" id="IPR027351">
    <property type="entry name" value="(+)RNA_virus_helicase_core_dom"/>
</dbReference>
<keyword evidence="3" id="KW-1185">Reference proteome</keyword>
<dbReference type="CDD" id="cd18809">
    <property type="entry name" value="SF1_C_RecD"/>
    <property type="match status" value="1"/>
</dbReference>
<evidence type="ECO:0000313" key="3">
    <source>
        <dbReference type="Proteomes" id="UP000254508"/>
    </source>
</evidence>
<evidence type="ECO:0000259" key="1">
    <source>
        <dbReference type="Pfam" id="PF01443"/>
    </source>
</evidence>
<evidence type="ECO:0000313" key="2">
    <source>
        <dbReference type="EMBL" id="AXK43551.1"/>
    </source>
</evidence>